<dbReference type="PROSITE" id="PS00233">
    <property type="entry name" value="CHIT_BIND_RR_1"/>
    <property type="match status" value="1"/>
</dbReference>
<reference evidence="4 5" key="1">
    <citation type="journal article" date="2023" name="Arcadia Sci">
        <title>De novo assembly of a long-read Amblyomma americanum tick genome.</title>
        <authorList>
            <person name="Chou S."/>
            <person name="Poskanzer K.E."/>
            <person name="Rollins M."/>
            <person name="Thuy-Boun P.S."/>
        </authorList>
    </citation>
    <scope>NUCLEOTIDE SEQUENCE [LARGE SCALE GENOMIC DNA]</scope>
    <source>
        <strain evidence="4">F_SG_1</strain>
        <tissue evidence="4">Salivary glands</tissue>
    </source>
</reference>
<dbReference type="GO" id="GO:0008010">
    <property type="term" value="F:structural constituent of chitin-based larval cuticle"/>
    <property type="evidence" value="ECO:0007669"/>
    <property type="project" value="TreeGrafter"/>
</dbReference>
<gene>
    <name evidence="4" type="ORF">V5799_000843</name>
</gene>
<protein>
    <recommendedName>
        <fullName evidence="6">Cuticle protein 10.9-like</fullName>
    </recommendedName>
</protein>
<dbReference type="EMBL" id="JARKHS020036228">
    <property type="protein sequence ID" value="KAK8756453.1"/>
    <property type="molecule type" value="Genomic_DNA"/>
</dbReference>
<evidence type="ECO:0000256" key="3">
    <source>
        <dbReference type="SAM" id="MobiDB-lite"/>
    </source>
</evidence>
<dbReference type="Pfam" id="PF00379">
    <property type="entry name" value="Chitin_bind_4"/>
    <property type="match status" value="1"/>
</dbReference>
<evidence type="ECO:0008006" key="6">
    <source>
        <dbReference type="Google" id="ProtNLM"/>
    </source>
</evidence>
<dbReference type="InterPro" id="IPR000618">
    <property type="entry name" value="Insect_cuticle"/>
</dbReference>
<keyword evidence="1 2" id="KW-0193">Cuticle</keyword>
<sequence>MSNAASHPPLASKCSSPTDPHRVPTLACAVAMHKFVILLACLCVAAAQRGGFAPPAENYGPPIPYSFNYASQDPEGSHTREESGDSNGRVQGRYTMTLADGRTRTVTYTADENGYRAEIVTNEQGTESKNPADVVIQSSAVPGPEAAIQNEPNRGRAPAPGGAPGGFRG</sequence>
<dbReference type="PRINTS" id="PR00947">
    <property type="entry name" value="CUTICLE"/>
</dbReference>
<feature type="region of interest" description="Disordered" evidence="3">
    <location>
        <begin position="64"/>
        <end position="91"/>
    </location>
</feature>
<dbReference type="InterPro" id="IPR031311">
    <property type="entry name" value="CHIT_BIND_RR_consensus"/>
</dbReference>
<proteinExistence type="predicted"/>
<evidence type="ECO:0000313" key="4">
    <source>
        <dbReference type="EMBL" id="KAK8756453.1"/>
    </source>
</evidence>
<feature type="region of interest" description="Disordered" evidence="3">
    <location>
        <begin position="139"/>
        <end position="169"/>
    </location>
</feature>
<comment type="caution">
    <text evidence="4">The sequence shown here is derived from an EMBL/GenBank/DDBJ whole genome shotgun (WGS) entry which is preliminary data.</text>
</comment>
<dbReference type="AlphaFoldDB" id="A0AAQ4D1W3"/>
<dbReference type="GO" id="GO:0062129">
    <property type="term" value="C:chitin-based extracellular matrix"/>
    <property type="evidence" value="ECO:0007669"/>
    <property type="project" value="TreeGrafter"/>
</dbReference>
<keyword evidence="5" id="KW-1185">Reference proteome</keyword>
<dbReference type="InterPro" id="IPR050468">
    <property type="entry name" value="Cuticle_Struct_Prot"/>
</dbReference>
<dbReference type="PANTHER" id="PTHR10380">
    <property type="entry name" value="CUTICLE PROTEIN"/>
    <property type="match status" value="1"/>
</dbReference>
<organism evidence="4 5">
    <name type="scientific">Amblyomma americanum</name>
    <name type="common">Lone star tick</name>
    <dbReference type="NCBI Taxonomy" id="6943"/>
    <lineage>
        <taxon>Eukaryota</taxon>
        <taxon>Metazoa</taxon>
        <taxon>Ecdysozoa</taxon>
        <taxon>Arthropoda</taxon>
        <taxon>Chelicerata</taxon>
        <taxon>Arachnida</taxon>
        <taxon>Acari</taxon>
        <taxon>Parasitiformes</taxon>
        <taxon>Ixodida</taxon>
        <taxon>Ixodoidea</taxon>
        <taxon>Ixodidae</taxon>
        <taxon>Amblyomminae</taxon>
        <taxon>Amblyomma</taxon>
    </lineage>
</organism>
<accession>A0AAQ4D1W3</accession>
<dbReference type="Proteomes" id="UP001321473">
    <property type="component" value="Unassembled WGS sequence"/>
</dbReference>
<feature type="region of interest" description="Disordered" evidence="3">
    <location>
        <begin position="1"/>
        <end position="20"/>
    </location>
</feature>
<evidence type="ECO:0000313" key="5">
    <source>
        <dbReference type="Proteomes" id="UP001321473"/>
    </source>
</evidence>
<dbReference type="PANTHER" id="PTHR10380:SF235">
    <property type="entry name" value="CUTICULAR PROTEIN 73D, ISOFORM B"/>
    <property type="match status" value="1"/>
</dbReference>
<name>A0AAQ4D1W3_AMBAM</name>
<evidence type="ECO:0000256" key="2">
    <source>
        <dbReference type="PROSITE-ProRule" id="PRU00497"/>
    </source>
</evidence>
<dbReference type="PROSITE" id="PS51155">
    <property type="entry name" value="CHIT_BIND_RR_2"/>
    <property type="match status" value="1"/>
</dbReference>
<evidence type="ECO:0000256" key="1">
    <source>
        <dbReference type="ARBA" id="ARBA00022460"/>
    </source>
</evidence>